<feature type="compositionally biased region" description="Polar residues" evidence="1">
    <location>
        <begin position="537"/>
        <end position="548"/>
    </location>
</feature>
<dbReference type="eggNOG" id="ENOG502SEUM">
    <property type="taxonomic scope" value="Eukaryota"/>
</dbReference>
<dbReference type="InParanoid" id="B8BWQ2"/>
<organism evidence="2 3">
    <name type="scientific">Thalassiosira pseudonana</name>
    <name type="common">Marine diatom</name>
    <name type="synonym">Cyclotella nana</name>
    <dbReference type="NCBI Taxonomy" id="35128"/>
    <lineage>
        <taxon>Eukaryota</taxon>
        <taxon>Sar</taxon>
        <taxon>Stramenopiles</taxon>
        <taxon>Ochrophyta</taxon>
        <taxon>Bacillariophyta</taxon>
        <taxon>Coscinodiscophyceae</taxon>
        <taxon>Thalassiosirophycidae</taxon>
        <taxon>Thalassiosirales</taxon>
        <taxon>Thalassiosiraceae</taxon>
        <taxon>Thalassiosira</taxon>
    </lineage>
</organism>
<dbReference type="EMBL" id="CM000640">
    <property type="protein sequence ID" value="EED94554.1"/>
    <property type="molecule type" value="Genomic_DNA"/>
</dbReference>
<proteinExistence type="predicted"/>
<reference evidence="2 3" key="1">
    <citation type="journal article" date="2004" name="Science">
        <title>The genome of the diatom Thalassiosira pseudonana: ecology, evolution, and metabolism.</title>
        <authorList>
            <person name="Armbrust E.V."/>
            <person name="Berges J.A."/>
            <person name="Bowler C."/>
            <person name="Green B.R."/>
            <person name="Martinez D."/>
            <person name="Putnam N.H."/>
            <person name="Zhou S."/>
            <person name="Allen A.E."/>
            <person name="Apt K.E."/>
            <person name="Bechner M."/>
            <person name="Brzezinski M.A."/>
            <person name="Chaal B.K."/>
            <person name="Chiovitti A."/>
            <person name="Davis A.K."/>
            <person name="Demarest M.S."/>
            <person name="Detter J.C."/>
            <person name="Glavina T."/>
            <person name="Goodstein D."/>
            <person name="Hadi M.Z."/>
            <person name="Hellsten U."/>
            <person name="Hildebrand M."/>
            <person name="Jenkins B.D."/>
            <person name="Jurka J."/>
            <person name="Kapitonov V.V."/>
            <person name="Kroger N."/>
            <person name="Lau W.W."/>
            <person name="Lane T.W."/>
            <person name="Larimer F.W."/>
            <person name="Lippmeier J.C."/>
            <person name="Lucas S."/>
            <person name="Medina M."/>
            <person name="Montsant A."/>
            <person name="Obornik M."/>
            <person name="Parker M.S."/>
            <person name="Palenik B."/>
            <person name="Pazour G.J."/>
            <person name="Richardson P.M."/>
            <person name="Rynearson T.A."/>
            <person name="Saito M.A."/>
            <person name="Schwartz D.C."/>
            <person name="Thamatrakoln K."/>
            <person name="Valentin K."/>
            <person name="Vardi A."/>
            <person name="Wilkerson F.P."/>
            <person name="Rokhsar D.S."/>
        </authorList>
    </citation>
    <scope>NUCLEOTIDE SEQUENCE [LARGE SCALE GENOMIC DNA]</scope>
    <source>
        <strain evidence="2 3">CCMP1335</strain>
    </source>
</reference>
<feature type="compositionally biased region" description="Polar residues" evidence="1">
    <location>
        <begin position="492"/>
        <end position="514"/>
    </location>
</feature>
<feature type="compositionally biased region" description="Low complexity" evidence="1">
    <location>
        <begin position="551"/>
        <end position="562"/>
    </location>
</feature>
<feature type="region of interest" description="Disordered" evidence="1">
    <location>
        <begin position="304"/>
        <end position="344"/>
    </location>
</feature>
<feature type="compositionally biased region" description="Pro residues" evidence="1">
    <location>
        <begin position="767"/>
        <end position="778"/>
    </location>
</feature>
<reference evidence="2 3" key="2">
    <citation type="journal article" date="2008" name="Nature">
        <title>The Phaeodactylum genome reveals the evolutionary history of diatom genomes.</title>
        <authorList>
            <person name="Bowler C."/>
            <person name="Allen A.E."/>
            <person name="Badger J.H."/>
            <person name="Grimwood J."/>
            <person name="Jabbari K."/>
            <person name="Kuo A."/>
            <person name="Maheswari U."/>
            <person name="Martens C."/>
            <person name="Maumus F."/>
            <person name="Otillar R.P."/>
            <person name="Rayko E."/>
            <person name="Salamov A."/>
            <person name="Vandepoele K."/>
            <person name="Beszteri B."/>
            <person name="Gruber A."/>
            <person name="Heijde M."/>
            <person name="Katinka M."/>
            <person name="Mock T."/>
            <person name="Valentin K."/>
            <person name="Verret F."/>
            <person name="Berges J.A."/>
            <person name="Brownlee C."/>
            <person name="Cadoret J.P."/>
            <person name="Chiovitti A."/>
            <person name="Choi C.J."/>
            <person name="Coesel S."/>
            <person name="De Martino A."/>
            <person name="Detter J.C."/>
            <person name="Durkin C."/>
            <person name="Falciatore A."/>
            <person name="Fournet J."/>
            <person name="Haruta M."/>
            <person name="Huysman M.J."/>
            <person name="Jenkins B.D."/>
            <person name="Jiroutova K."/>
            <person name="Jorgensen R.E."/>
            <person name="Joubert Y."/>
            <person name="Kaplan A."/>
            <person name="Kroger N."/>
            <person name="Kroth P.G."/>
            <person name="La Roche J."/>
            <person name="Lindquist E."/>
            <person name="Lommer M."/>
            <person name="Martin-Jezequel V."/>
            <person name="Lopez P.J."/>
            <person name="Lucas S."/>
            <person name="Mangogna M."/>
            <person name="McGinnis K."/>
            <person name="Medlin L.K."/>
            <person name="Montsant A."/>
            <person name="Oudot-Le Secq M.P."/>
            <person name="Napoli C."/>
            <person name="Obornik M."/>
            <person name="Parker M.S."/>
            <person name="Petit J.L."/>
            <person name="Porcel B.M."/>
            <person name="Poulsen N."/>
            <person name="Robison M."/>
            <person name="Rychlewski L."/>
            <person name="Rynearson T.A."/>
            <person name="Schmutz J."/>
            <person name="Shapiro H."/>
            <person name="Siaut M."/>
            <person name="Stanley M."/>
            <person name="Sussman M.R."/>
            <person name="Taylor A.R."/>
            <person name="Vardi A."/>
            <person name="von Dassow P."/>
            <person name="Vyverman W."/>
            <person name="Willis A."/>
            <person name="Wyrwicz L.S."/>
            <person name="Rokhsar D.S."/>
            <person name="Weissenbach J."/>
            <person name="Armbrust E.V."/>
            <person name="Green B.R."/>
            <person name="Van de Peer Y."/>
            <person name="Grigoriev I.V."/>
        </authorList>
    </citation>
    <scope>NUCLEOTIDE SEQUENCE [LARGE SCALE GENOMIC DNA]</scope>
    <source>
        <strain evidence="2 3">CCMP1335</strain>
    </source>
</reference>
<evidence type="ECO:0008006" key="4">
    <source>
        <dbReference type="Google" id="ProtNLM"/>
    </source>
</evidence>
<dbReference type="HOGENOM" id="CLU_297636_0_0_1"/>
<feature type="compositionally biased region" description="Low complexity" evidence="1">
    <location>
        <begin position="314"/>
        <end position="335"/>
    </location>
</feature>
<dbReference type="SUPFAM" id="SSF55486">
    <property type="entry name" value="Metalloproteases ('zincins'), catalytic domain"/>
    <property type="match status" value="1"/>
</dbReference>
<feature type="region of interest" description="Disordered" evidence="1">
    <location>
        <begin position="748"/>
        <end position="804"/>
    </location>
</feature>
<evidence type="ECO:0000313" key="3">
    <source>
        <dbReference type="Proteomes" id="UP000001449"/>
    </source>
</evidence>
<protein>
    <recommendedName>
        <fullName evidence="4">Peptidase M11 gametolysin domain-containing protein</fullName>
    </recommendedName>
</protein>
<feature type="region of interest" description="Disordered" evidence="1">
    <location>
        <begin position="462"/>
        <end position="562"/>
    </location>
</feature>
<feature type="compositionally biased region" description="Low complexity" evidence="1">
    <location>
        <begin position="779"/>
        <end position="797"/>
    </location>
</feature>
<dbReference type="PANTHER" id="PTHR33683:SF46">
    <property type="entry name" value="SUSHI DOMAIN-CONTAINING PROTEIN"/>
    <property type="match status" value="1"/>
</dbReference>
<gene>
    <name evidence="2" type="ORF">THAPSDRAFT_4050</name>
</gene>
<dbReference type="KEGG" id="tps:THAPSDRAFT_4050"/>
<dbReference type="RefSeq" id="XP_002289118.1">
    <property type="nucleotide sequence ID" value="XM_002289082.1"/>
</dbReference>
<evidence type="ECO:0000256" key="1">
    <source>
        <dbReference type="SAM" id="MobiDB-lite"/>
    </source>
</evidence>
<sequence length="1012" mass="108426">MSDKIFGTDGDTATMTSQFNACSFGKLTITNDYSVDISKKESAKGVVEVKINVDITTSNKGTIRNAVTQAVQAKLGRSLPGPWDHVMAAYALVNSWNSVYQKNYYKFPGVQTHEIGHNLNFAHSGGLNGATYTDHSCLMGNPLYSDDNAKMCYNPAKNFQIASEGAWYDGHTAVWNSGSTTPKLGSYKLVGIADYDNNPKNNPVVVKLESGTDTDAFIGYNRAYGVNADNKQGSNQVTIVESGQNGLGYSQSFLKAVLSEGQSYTFNNWQSSGKDLVVTVKAIVNTNPRTAEVELSFGNVAVTAQPSNAQTSQPSSKPTSLPTRKPSSSPSRMPTTPRPVTPAPTKACGDGICKAFETDQDCPADCVDLEFLTYMDNIGAKVANGTMFTVYTKRGSYQGFEDSDAGWDLIYDKNTLQNGKIVLTELSPFINGQKVNIPEGEEQSFYVYTPSNLVYRGESVNEGDVIPSKQPTPFPSTKAPVTENPTPFPSKQPVTLSPSRKPTFSPTTKQPTGAPSTLQPTTKSPTKSPVTPAPTSQPTTKSPTNTPVTPLPTSYPSNLPTPLPTTSCGDNVCEASENDTSCPSDCGNLALTTNVAGDRGAQGTMFSVEATRDVVVTSFDLYSGSSATAQVQVYTRAGSYKGYELIEDGWTLVFDKGVQQFGRSTLSGIGPLTSEVAIAAGSVQSFYIYNANTVMYTLGTTEGNRKAFDESLAFYEGVGITNKFSGNTADLYIPRVFSGVMRYRATSFTPPPSSMPNTVAPSTKSPSPAPITPAPVTPSPTTKKPTSKPVTPAPSTKQPTFKPTAPTCPNTICEPFETATTCSVDCLNVALTTAALGTSGAASAMFYVRAKRDVTITSLDFFGSTAKTALVQIYTRSGKYNGYEVKRDGWEVIFDKSVVQGKKTLTSLGALSQPVYIPAGSYQSFVVYTPNVLMYKPGTAEGSLSSQDMSLEFYEGIGLKDLFSGSYAVGVNVFSPRVFSGVVRKFYSVQQPYTEVEKWLYCKVVCVNVAAA</sequence>
<dbReference type="Proteomes" id="UP000001449">
    <property type="component" value="Chromosome 3"/>
</dbReference>
<name>B8BWQ2_THAPS</name>
<dbReference type="PANTHER" id="PTHR33683">
    <property type="entry name" value="1, PUTATIVE-RELATED"/>
    <property type="match status" value="1"/>
</dbReference>
<dbReference type="GeneID" id="7452781"/>
<keyword evidence="3" id="KW-1185">Reference proteome</keyword>
<feature type="compositionally biased region" description="Polar residues" evidence="1">
    <location>
        <begin position="304"/>
        <end position="313"/>
    </location>
</feature>
<dbReference type="AlphaFoldDB" id="B8BWQ2"/>
<evidence type="ECO:0000313" key="2">
    <source>
        <dbReference type="EMBL" id="EED94554.1"/>
    </source>
</evidence>
<accession>B8BWQ2</accession>
<dbReference type="PaxDb" id="35128-Thaps4050"/>
<feature type="compositionally biased region" description="Low complexity" evidence="1">
    <location>
        <begin position="515"/>
        <end position="536"/>
    </location>
</feature>